<dbReference type="Gene3D" id="1.50.40.10">
    <property type="entry name" value="Mitochondrial carrier domain"/>
    <property type="match status" value="1"/>
</dbReference>
<dbReference type="InterPro" id="IPR002067">
    <property type="entry name" value="MCP"/>
</dbReference>
<keyword evidence="4 8" id="KW-0812">Transmembrane</keyword>
<dbReference type="SUPFAM" id="SSF103506">
    <property type="entry name" value="Mitochondrial carrier"/>
    <property type="match status" value="1"/>
</dbReference>
<dbReference type="PANTHER" id="PTHR45618">
    <property type="entry name" value="MITOCHONDRIAL DICARBOXYLATE CARRIER-RELATED"/>
    <property type="match status" value="1"/>
</dbReference>
<dbReference type="Proteomes" id="UP001307889">
    <property type="component" value="Chromosome 14"/>
</dbReference>
<accession>A0ABN7BGD3</accession>
<keyword evidence="11" id="KW-1185">Reference proteome</keyword>
<evidence type="ECO:0000256" key="6">
    <source>
        <dbReference type="ARBA" id="ARBA00022989"/>
    </source>
</evidence>
<name>A0ABN7BGD3_9HEMI</name>
<gene>
    <name evidence="10" type="ORF">NTJ_15089</name>
</gene>
<evidence type="ECO:0000256" key="3">
    <source>
        <dbReference type="ARBA" id="ARBA00022448"/>
    </source>
</evidence>
<dbReference type="Pfam" id="PF00153">
    <property type="entry name" value="Mito_carr"/>
    <property type="match status" value="3"/>
</dbReference>
<dbReference type="InterPro" id="IPR050391">
    <property type="entry name" value="Mito_Metabolite_Transporter"/>
</dbReference>
<feature type="repeat" description="Solcar" evidence="8">
    <location>
        <begin position="242"/>
        <end position="333"/>
    </location>
</feature>
<protein>
    <submittedName>
        <fullName evidence="10">Uncoupling protein</fullName>
    </submittedName>
</protein>
<evidence type="ECO:0000256" key="8">
    <source>
        <dbReference type="PROSITE-ProRule" id="PRU00282"/>
    </source>
</evidence>
<dbReference type="PROSITE" id="PS50920">
    <property type="entry name" value="SOLCAR"/>
    <property type="match status" value="3"/>
</dbReference>
<organism evidence="10 11">
    <name type="scientific">Nesidiocoris tenuis</name>
    <dbReference type="NCBI Taxonomy" id="355587"/>
    <lineage>
        <taxon>Eukaryota</taxon>
        <taxon>Metazoa</taxon>
        <taxon>Ecdysozoa</taxon>
        <taxon>Arthropoda</taxon>
        <taxon>Hexapoda</taxon>
        <taxon>Insecta</taxon>
        <taxon>Pterygota</taxon>
        <taxon>Neoptera</taxon>
        <taxon>Paraneoptera</taxon>
        <taxon>Hemiptera</taxon>
        <taxon>Heteroptera</taxon>
        <taxon>Panheteroptera</taxon>
        <taxon>Cimicomorpha</taxon>
        <taxon>Miridae</taxon>
        <taxon>Dicyphina</taxon>
        <taxon>Nesidiocoris</taxon>
    </lineage>
</organism>
<dbReference type="PRINTS" id="PR00926">
    <property type="entry name" value="MITOCARRIER"/>
</dbReference>
<dbReference type="InterPro" id="IPR023395">
    <property type="entry name" value="MCP_dom_sf"/>
</dbReference>
<feature type="repeat" description="Solcar" evidence="8">
    <location>
        <begin position="141"/>
        <end position="233"/>
    </location>
</feature>
<feature type="repeat" description="Solcar" evidence="8">
    <location>
        <begin position="36"/>
        <end position="131"/>
    </location>
</feature>
<comment type="subcellular location">
    <subcellularLocation>
        <location evidence="1">Membrane</location>
        <topology evidence="1">Multi-pass membrane protein</topology>
    </subcellularLocation>
</comment>
<evidence type="ECO:0000256" key="1">
    <source>
        <dbReference type="ARBA" id="ARBA00004141"/>
    </source>
</evidence>
<sequence>MPTADPIRTLTRQEREKMQVQATPSAAAQVPYKFVNSLAATYMVSVVSASTAELLTYPLDLTKTRLQIQGEIAAGKEGVSSAPHRGMFKTAVGIAKEEGVLKLWQGITPAIYRHIIYSGLRIVCYEYLRNNVLTKDSTGHLPLWKSAINGVTAGAVAQFIASPADLVKVQIQMDGKRRLLGKPPRVKNANHAFLKIYREGGVRALWKGAIPNMQRAALVNLGDLTTYDMAKRTILDNTKLEDSHLVHIMSSGVAGLVAATMGTPADVIKTRVMNQPVDENGRGKLYKSSLDCLMKTIRNEGAFALYKGFLPVWIRMAPWSLTFWISFEHVRHVIGATSF</sequence>
<evidence type="ECO:0000256" key="4">
    <source>
        <dbReference type="ARBA" id="ARBA00022692"/>
    </source>
</evidence>
<reference evidence="10 11" key="1">
    <citation type="submission" date="2023-09" db="EMBL/GenBank/DDBJ databases">
        <title>Nesidiocoris tenuis whole genome shotgun sequence.</title>
        <authorList>
            <person name="Shibata T."/>
            <person name="Shimoda M."/>
            <person name="Kobayashi T."/>
            <person name="Uehara T."/>
        </authorList>
    </citation>
    <scope>NUCLEOTIDE SEQUENCE [LARGE SCALE GENOMIC DNA]</scope>
    <source>
        <strain evidence="10 11">Japan</strain>
    </source>
</reference>
<keyword evidence="5" id="KW-0677">Repeat</keyword>
<keyword evidence="6" id="KW-1133">Transmembrane helix</keyword>
<evidence type="ECO:0000313" key="11">
    <source>
        <dbReference type="Proteomes" id="UP001307889"/>
    </source>
</evidence>
<proteinExistence type="inferred from homology"/>
<keyword evidence="7 8" id="KW-0472">Membrane</keyword>
<comment type="similarity">
    <text evidence="2 9">Belongs to the mitochondrial carrier (TC 2.A.29) family.</text>
</comment>
<keyword evidence="3 9" id="KW-0813">Transport</keyword>
<evidence type="ECO:0000256" key="9">
    <source>
        <dbReference type="RuleBase" id="RU000488"/>
    </source>
</evidence>
<evidence type="ECO:0000256" key="7">
    <source>
        <dbReference type="ARBA" id="ARBA00023136"/>
    </source>
</evidence>
<dbReference type="EMBL" id="AP028922">
    <property type="protein sequence ID" value="BET02271.1"/>
    <property type="molecule type" value="Genomic_DNA"/>
</dbReference>
<evidence type="ECO:0000256" key="2">
    <source>
        <dbReference type="ARBA" id="ARBA00006375"/>
    </source>
</evidence>
<evidence type="ECO:0000256" key="5">
    <source>
        <dbReference type="ARBA" id="ARBA00022737"/>
    </source>
</evidence>
<dbReference type="InterPro" id="IPR018108">
    <property type="entry name" value="MCP_transmembrane"/>
</dbReference>
<evidence type="ECO:0000313" key="10">
    <source>
        <dbReference type="EMBL" id="BET02271.1"/>
    </source>
</evidence>